<feature type="transmembrane region" description="Helical" evidence="5">
    <location>
        <begin position="197"/>
        <end position="218"/>
    </location>
</feature>
<evidence type="ECO:0000256" key="5">
    <source>
        <dbReference type="SAM" id="Phobius"/>
    </source>
</evidence>
<keyword evidence="4 5" id="KW-0472">Membrane</keyword>
<feature type="transmembrane region" description="Helical" evidence="5">
    <location>
        <begin position="345"/>
        <end position="366"/>
    </location>
</feature>
<evidence type="ECO:0000259" key="6">
    <source>
        <dbReference type="PROSITE" id="PS50850"/>
    </source>
</evidence>
<accession>A0AAF3EL70</accession>
<dbReference type="InterPro" id="IPR020846">
    <property type="entry name" value="MFS_dom"/>
</dbReference>
<dbReference type="SUPFAM" id="SSF103473">
    <property type="entry name" value="MFS general substrate transporter"/>
    <property type="match status" value="1"/>
</dbReference>
<comment type="subcellular location">
    <subcellularLocation>
        <location evidence="1">Membrane</location>
        <topology evidence="1">Multi-pass membrane protein</topology>
    </subcellularLocation>
</comment>
<feature type="transmembrane region" description="Helical" evidence="5">
    <location>
        <begin position="111"/>
        <end position="130"/>
    </location>
</feature>
<dbReference type="GO" id="GO:0016020">
    <property type="term" value="C:membrane"/>
    <property type="evidence" value="ECO:0007669"/>
    <property type="project" value="UniProtKB-SubCell"/>
</dbReference>
<feature type="transmembrane region" description="Helical" evidence="5">
    <location>
        <begin position="224"/>
        <end position="244"/>
    </location>
</feature>
<evidence type="ECO:0000313" key="8">
    <source>
        <dbReference type="WBParaSite" id="MBELARI_LOCUS14792"/>
    </source>
</evidence>
<evidence type="ECO:0000256" key="2">
    <source>
        <dbReference type="ARBA" id="ARBA00022692"/>
    </source>
</evidence>
<feature type="domain" description="Major facilitator superfamily (MFS) profile" evidence="6">
    <location>
        <begin position="21"/>
        <end position="495"/>
    </location>
</feature>
<dbReference type="Gene3D" id="1.20.1250.20">
    <property type="entry name" value="MFS general substrate transporter like domains"/>
    <property type="match status" value="1"/>
</dbReference>
<name>A0AAF3EL70_9BILA</name>
<proteinExistence type="predicted"/>
<feature type="transmembrane region" description="Helical" evidence="5">
    <location>
        <begin position="405"/>
        <end position="430"/>
    </location>
</feature>
<dbReference type="Proteomes" id="UP000887575">
    <property type="component" value="Unassembled WGS sequence"/>
</dbReference>
<sequence length="522" mass="59769">MKSKKLLLSGGEKVKRFDDFIVFGRYVGLFCFVCEFVILSQCATMFYFVYAGAAPPTETLVCNGDERTLALTNHAKCNLVRIGNCTQPKIDYQFKSLHVEFNLFCDLAKTVKNVISLQMIGVLVGSVIFGQLSDSFGRKTTLLFGLIGCSLTQIISAFAPTLGWFTGVRIAAGFFLGGSIAVFNVFWVENLPTKSRLWISMLITWSPNMAPIALIAFYSESWDAFSITLGSIMLVAAILLALFVHESPRWLIQKGKIAEARIVMQKVFKMDRRPESGFDELEKVLIYEHELLQKQRAKGKHYYYYHLFSTPWLTMITIILSFTFLSISIINYGIMFNFEQMSGSIYMNMVYTGLIRWISNLTFAWLDYRYKWCGRKFVHWFGLLFIVLPLALVILAHYWNLSTQLSLYIRLSILVAVSMTSQIYISATILSNELFPTPIRNLAFSFQSLFNRFGVVLSPFVFYLVDYWVALPFVVMCITASIDIVTWHFLLPETKNQPMVEHMPKTKKRNMEKELRLVSNAA</sequence>
<keyword evidence="2 5" id="KW-0812">Transmembrane</keyword>
<evidence type="ECO:0000256" key="4">
    <source>
        <dbReference type="ARBA" id="ARBA00023136"/>
    </source>
</evidence>
<reference evidence="8" key="1">
    <citation type="submission" date="2024-02" db="UniProtKB">
        <authorList>
            <consortium name="WormBaseParasite"/>
        </authorList>
    </citation>
    <scope>IDENTIFICATION</scope>
</reference>
<dbReference type="InterPro" id="IPR005828">
    <property type="entry name" value="MFS_sugar_transport-like"/>
</dbReference>
<feature type="transmembrane region" description="Helical" evidence="5">
    <location>
        <begin position="170"/>
        <end position="188"/>
    </location>
</feature>
<evidence type="ECO:0000256" key="3">
    <source>
        <dbReference type="ARBA" id="ARBA00022989"/>
    </source>
</evidence>
<feature type="transmembrane region" description="Helical" evidence="5">
    <location>
        <begin position="20"/>
        <end position="50"/>
    </location>
</feature>
<evidence type="ECO:0000313" key="7">
    <source>
        <dbReference type="Proteomes" id="UP000887575"/>
    </source>
</evidence>
<dbReference type="GO" id="GO:0022857">
    <property type="term" value="F:transmembrane transporter activity"/>
    <property type="evidence" value="ECO:0007669"/>
    <property type="project" value="InterPro"/>
</dbReference>
<feature type="transmembrane region" description="Helical" evidence="5">
    <location>
        <begin position="302"/>
        <end position="325"/>
    </location>
</feature>
<protein>
    <submittedName>
        <fullName evidence="8">Major facilitator superfamily (MFS) profile domain-containing protein</fullName>
    </submittedName>
</protein>
<dbReference type="InterPro" id="IPR036259">
    <property type="entry name" value="MFS_trans_sf"/>
</dbReference>
<evidence type="ECO:0000256" key="1">
    <source>
        <dbReference type="ARBA" id="ARBA00004141"/>
    </source>
</evidence>
<organism evidence="7 8">
    <name type="scientific">Mesorhabditis belari</name>
    <dbReference type="NCBI Taxonomy" id="2138241"/>
    <lineage>
        <taxon>Eukaryota</taxon>
        <taxon>Metazoa</taxon>
        <taxon>Ecdysozoa</taxon>
        <taxon>Nematoda</taxon>
        <taxon>Chromadorea</taxon>
        <taxon>Rhabditida</taxon>
        <taxon>Rhabditina</taxon>
        <taxon>Rhabditomorpha</taxon>
        <taxon>Rhabditoidea</taxon>
        <taxon>Rhabditidae</taxon>
        <taxon>Mesorhabditinae</taxon>
        <taxon>Mesorhabditis</taxon>
    </lineage>
</organism>
<feature type="transmembrane region" description="Helical" evidence="5">
    <location>
        <begin position="470"/>
        <end position="491"/>
    </location>
</feature>
<dbReference type="Pfam" id="PF00083">
    <property type="entry name" value="Sugar_tr"/>
    <property type="match status" value="1"/>
</dbReference>
<feature type="transmembrane region" description="Helical" evidence="5">
    <location>
        <begin position="442"/>
        <end position="464"/>
    </location>
</feature>
<keyword evidence="7" id="KW-1185">Reference proteome</keyword>
<keyword evidence="3 5" id="KW-1133">Transmembrane helix</keyword>
<feature type="transmembrane region" description="Helical" evidence="5">
    <location>
        <begin position="378"/>
        <end position="399"/>
    </location>
</feature>
<dbReference type="PROSITE" id="PS50850">
    <property type="entry name" value="MFS"/>
    <property type="match status" value="1"/>
</dbReference>
<dbReference type="PANTHER" id="PTHR24064">
    <property type="entry name" value="SOLUTE CARRIER FAMILY 22 MEMBER"/>
    <property type="match status" value="1"/>
</dbReference>
<feature type="transmembrane region" description="Helical" evidence="5">
    <location>
        <begin position="142"/>
        <end position="164"/>
    </location>
</feature>
<dbReference type="WBParaSite" id="MBELARI_LOCUS14792">
    <property type="protein sequence ID" value="MBELARI_LOCUS14792"/>
    <property type="gene ID" value="MBELARI_LOCUS14792"/>
</dbReference>
<dbReference type="AlphaFoldDB" id="A0AAF3EL70"/>